<dbReference type="RefSeq" id="WP_282542112.1">
    <property type="nucleotide sequence ID" value="NZ_JASCIQ010000008.1"/>
</dbReference>
<keyword evidence="1" id="KW-0472">Membrane</keyword>
<evidence type="ECO:0000313" key="3">
    <source>
        <dbReference type="Proteomes" id="UP001223978"/>
    </source>
</evidence>
<feature type="transmembrane region" description="Helical" evidence="1">
    <location>
        <begin position="52"/>
        <end position="71"/>
    </location>
</feature>
<comment type="caution">
    <text evidence="2">The sequence shown here is derived from an EMBL/GenBank/DDBJ whole genome shotgun (WGS) entry which is preliminary data.</text>
</comment>
<feature type="transmembrane region" description="Helical" evidence="1">
    <location>
        <begin position="131"/>
        <end position="151"/>
    </location>
</feature>
<dbReference type="EMBL" id="JASCIQ010000008">
    <property type="protein sequence ID" value="MDI3404159.1"/>
    <property type="molecule type" value="Genomic_DNA"/>
</dbReference>
<keyword evidence="3" id="KW-1185">Reference proteome</keyword>
<proteinExistence type="predicted"/>
<feature type="transmembrane region" description="Helical" evidence="1">
    <location>
        <begin position="83"/>
        <end position="102"/>
    </location>
</feature>
<keyword evidence="1" id="KW-0812">Transmembrane</keyword>
<evidence type="ECO:0008006" key="4">
    <source>
        <dbReference type="Google" id="ProtNLM"/>
    </source>
</evidence>
<name>A0ABT6S7T8_9ACTN</name>
<feature type="transmembrane region" description="Helical" evidence="1">
    <location>
        <begin position="12"/>
        <end position="32"/>
    </location>
</feature>
<accession>A0ABT6S7T8</accession>
<gene>
    <name evidence="2" type="ORF">QIS96_10040</name>
</gene>
<reference evidence="2 3" key="1">
    <citation type="submission" date="2023-05" db="EMBL/GenBank/DDBJ databases">
        <title>Draft genome sequence of Streptomyces sp. B-S-A6 isolated from a cave soil in Thailand.</title>
        <authorList>
            <person name="Chamroensaksri N."/>
            <person name="Muangham S."/>
        </authorList>
    </citation>
    <scope>NUCLEOTIDE SEQUENCE [LARGE SCALE GENOMIC DNA]</scope>
    <source>
        <strain evidence="2 3">B-S-A6</strain>
    </source>
</reference>
<dbReference type="Proteomes" id="UP001223978">
    <property type="component" value="Unassembled WGS sequence"/>
</dbReference>
<protein>
    <recommendedName>
        <fullName evidence="4">DUF2269 domain-containing protein</fullName>
    </recommendedName>
</protein>
<keyword evidence="1" id="KW-1133">Transmembrane helix</keyword>
<sequence length="177" mass="18632">MVPRLRKAALTAHVMCSVGWLGSVAVFLALAITGLTSRDGELAGAVYIAMEVTTWSVIVPLSFATLLTGVVQSLGTPWGLLRHYWVVVKLALTVAATVLLLVHTQPISYAADLAAGTGVTGAELHGLKVQLVADAAAALLVLLTTTALSVFKPQGRTRYGWRKQREQDRSPAATSAA</sequence>
<evidence type="ECO:0000313" key="2">
    <source>
        <dbReference type="EMBL" id="MDI3404159.1"/>
    </source>
</evidence>
<evidence type="ECO:0000256" key="1">
    <source>
        <dbReference type="SAM" id="Phobius"/>
    </source>
</evidence>
<organism evidence="2 3">
    <name type="scientific">Streptomyces cavernicola</name>
    <dbReference type="NCBI Taxonomy" id="3043613"/>
    <lineage>
        <taxon>Bacteria</taxon>
        <taxon>Bacillati</taxon>
        <taxon>Actinomycetota</taxon>
        <taxon>Actinomycetes</taxon>
        <taxon>Kitasatosporales</taxon>
        <taxon>Streptomycetaceae</taxon>
        <taxon>Streptomyces</taxon>
    </lineage>
</organism>